<reference evidence="2" key="1">
    <citation type="journal article" date="2023" name="G3 (Bethesda)">
        <title>Genome assembly and association tests identify interacting loci associated with vigor, precocity, and sex in interspecific pistachio rootstocks.</title>
        <authorList>
            <person name="Palmer W."/>
            <person name="Jacygrad E."/>
            <person name="Sagayaradj S."/>
            <person name="Cavanaugh K."/>
            <person name="Han R."/>
            <person name="Bertier L."/>
            <person name="Beede B."/>
            <person name="Kafkas S."/>
            <person name="Golino D."/>
            <person name="Preece J."/>
            <person name="Michelmore R."/>
        </authorList>
    </citation>
    <scope>NUCLEOTIDE SEQUENCE [LARGE SCALE GENOMIC DNA]</scope>
</reference>
<proteinExistence type="predicted"/>
<protein>
    <submittedName>
        <fullName evidence="1">Uncharacterized protein</fullName>
    </submittedName>
</protein>
<dbReference type="Proteomes" id="UP001163603">
    <property type="component" value="Chromosome 13"/>
</dbReference>
<comment type="caution">
    <text evidence="1">The sequence shown here is derived from an EMBL/GenBank/DDBJ whole genome shotgun (WGS) entry which is preliminary data.</text>
</comment>
<gene>
    <name evidence="1" type="ORF">Pint_20416</name>
</gene>
<name>A0ACC0XDI3_9ROSI</name>
<dbReference type="EMBL" id="CM047748">
    <property type="protein sequence ID" value="KAJ0015217.1"/>
    <property type="molecule type" value="Genomic_DNA"/>
</dbReference>
<keyword evidence="2" id="KW-1185">Reference proteome</keyword>
<evidence type="ECO:0000313" key="2">
    <source>
        <dbReference type="Proteomes" id="UP001163603"/>
    </source>
</evidence>
<sequence length="297" mass="33028">MNLPKVMSLKPYPSVGTSLEIYDYLMRSNNDGGENNGAAMIEEAWERLKKSYVYFKGKPLGTFASMNPMAEALNYNQVFVRDFVPTGLACLMRDLTEPKIVKNFLLKTLHLQGWEKMIDNFTLGEGVMPASFKVLFNSHKQKETLIVDFGGSAIGRVAPVDSGFWWIILLRSYTNYTLDYTLAERSEEIVNYMKTKKIKYLHDLHGWLGGGDDCEDGCGGGGGDKKVRGLLGDRGAIDACGAEPGEGTKALAVASNSLASVNLHLSREDTTRNGFNLIYISHFRHNHTTFAHLRSIL</sequence>
<organism evidence="1 2">
    <name type="scientific">Pistacia integerrima</name>
    <dbReference type="NCBI Taxonomy" id="434235"/>
    <lineage>
        <taxon>Eukaryota</taxon>
        <taxon>Viridiplantae</taxon>
        <taxon>Streptophyta</taxon>
        <taxon>Embryophyta</taxon>
        <taxon>Tracheophyta</taxon>
        <taxon>Spermatophyta</taxon>
        <taxon>Magnoliopsida</taxon>
        <taxon>eudicotyledons</taxon>
        <taxon>Gunneridae</taxon>
        <taxon>Pentapetalae</taxon>
        <taxon>rosids</taxon>
        <taxon>malvids</taxon>
        <taxon>Sapindales</taxon>
        <taxon>Anacardiaceae</taxon>
        <taxon>Pistacia</taxon>
    </lineage>
</organism>
<accession>A0ACC0XDI3</accession>
<evidence type="ECO:0000313" key="1">
    <source>
        <dbReference type="EMBL" id="KAJ0015217.1"/>
    </source>
</evidence>